<evidence type="ECO:0000313" key="2">
    <source>
        <dbReference type="Proteomes" id="UP000007993"/>
    </source>
</evidence>
<dbReference type="Proteomes" id="UP000007993">
    <property type="component" value="Unassembled WGS sequence"/>
</dbReference>
<proteinExistence type="predicted"/>
<protein>
    <submittedName>
        <fullName evidence="1">Uncharacterized protein</fullName>
    </submittedName>
</protein>
<dbReference type="AlphaFoldDB" id="K5D8G7"/>
<accession>K5D8G7</accession>
<organism evidence="1 2">
    <name type="scientific">Rhodopirellula baltica SH28</name>
    <dbReference type="NCBI Taxonomy" id="993517"/>
    <lineage>
        <taxon>Bacteria</taxon>
        <taxon>Pseudomonadati</taxon>
        <taxon>Planctomycetota</taxon>
        <taxon>Planctomycetia</taxon>
        <taxon>Pirellulales</taxon>
        <taxon>Pirellulaceae</taxon>
        <taxon>Rhodopirellula</taxon>
    </lineage>
</organism>
<evidence type="ECO:0000313" key="1">
    <source>
        <dbReference type="EMBL" id="EKK03047.1"/>
    </source>
</evidence>
<gene>
    <name evidence="1" type="ORF">RBSH_01740</name>
</gene>
<name>K5D8G7_RHOBT</name>
<sequence>MLNLADASGDRPPVSTPDRNVVLCIQATAAIKTKTLIPNCNPE</sequence>
<dbReference type="EMBL" id="AMCW01000040">
    <property type="protein sequence ID" value="EKK03047.1"/>
    <property type="molecule type" value="Genomic_DNA"/>
</dbReference>
<comment type="caution">
    <text evidence="1">The sequence shown here is derived from an EMBL/GenBank/DDBJ whole genome shotgun (WGS) entry which is preliminary data.</text>
</comment>
<reference evidence="1 2" key="1">
    <citation type="journal article" date="2013" name="Mar. Genomics">
        <title>Expression of sulfatases in Rhodopirellula baltica and the diversity of sulfatases in the genus Rhodopirellula.</title>
        <authorList>
            <person name="Wegner C.E."/>
            <person name="Richter-Heitmann T."/>
            <person name="Klindworth A."/>
            <person name="Klockow C."/>
            <person name="Richter M."/>
            <person name="Achstetter T."/>
            <person name="Glockner F.O."/>
            <person name="Harder J."/>
        </authorList>
    </citation>
    <scope>NUCLEOTIDE SEQUENCE [LARGE SCALE GENOMIC DNA]</scope>
    <source>
        <strain evidence="1 2">SH28</strain>
    </source>
</reference>